<sequence length="171" mass="18415">MSLREVAAGCGVSLGLVQYYFSTKAALVAAVDELVLSVVTEAMRSRKEGDRRGPAQLQNLFAQLLVHEPDALTYLARALGDDAPVGEVIFDRLLEITAEHAPSTTDSAIEHGPDQLWAAINPLVLAVGVIMFRGHIERNLHQPLDAPEQLARWESAAASLIGEGYFRPSGG</sequence>
<reference evidence="3 4" key="1">
    <citation type="submission" date="2016-09" db="EMBL/GenBank/DDBJ databases">
        <title>genome sequence of Mycobacterium sp. 739 SCH.</title>
        <authorList>
            <person name="Greninger A.L."/>
            <person name="Qin X."/>
            <person name="Jerome K."/>
            <person name="Vora S."/>
            <person name="Quinn K."/>
        </authorList>
    </citation>
    <scope>NUCLEOTIDE SEQUENCE [LARGE SCALE GENOMIC DNA]</scope>
    <source>
        <strain evidence="3 4">SCH</strain>
    </source>
</reference>
<dbReference type="Gene3D" id="1.10.357.10">
    <property type="entry name" value="Tetracycline Repressor, domain 2"/>
    <property type="match status" value="1"/>
</dbReference>
<dbReference type="AlphaFoldDB" id="A0A1E8Q1D9"/>
<dbReference type="InterPro" id="IPR001647">
    <property type="entry name" value="HTH_TetR"/>
</dbReference>
<organism evidence="3 4">
    <name type="scientific">Mycolicibacterium grossiae</name>
    <dbReference type="NCBI Taxonomy" id="1552759"/>
    <lineage>
        <taxon>Bacteria</taxon>
        <taxon>Bacillati</taxon>
        <taxon>Actinomycetota</taxon>
        <taxon>Actinomycetes</taxon>
        <taxon>Mycobacteriales</taxon>
        <taxon>Mycobacteriaceae</taxon>
        <taxon>Mycolicibacterium</taxon>
    </lineage>
</organism>
<dbReference type="GO" id="GO:0003677">
    <property type="term" value="F:DNA binding"/>
    <property type="evidence" value="ECO:0007669"/>
    <property type="project" value="UniProtKB-KW"/>
</dbReference>
<proteinExistence type="predicted"/>
<name>A0A1E8Q1D9_9MYCO</name>
<evidence type="ECO:0000259" key="2">
    <source>
        <dbReference type="Pfam" id="PF00440"/>
    </source>
</evidence>
<keyword evidence="1" id="KW-0238">DNA-binding</keyword>
<feature type="domain" description="HTH tetR-type" evidence="2">
    <location>
        <begin position="2"/>
        <end position="31"/>
    </location>
</feature>
<dbReference type="Proteomes" id="UP000178953">
    <property type="component" value="Unassembled WGS sequence"/>
</dbReference>
<keyword evidence="4" id="KW-1185">Reference proteome</keyword>
<dbReference type="EMBL" id="MCHX01000046">
    <property type="protein sequence ID" value="OFJ52161.1"/>
    <property type="molecule type" value="Genomic_DNA"/>
</dbReference>
<dbReference type="InterPro" id="IPR009057">
    <property type="entry name" value="Homeodomain-like_sf"/>
</dbReference>
<evidence type="ECO:0000313" key="3">
    <source>
        <dbReference type="EMBL" id="OFJ52161.1"/>
    </source>
</evidence>
<evidence type="ECO:0000313" key="4">
    <source>
        <dbReference type="Proteomes" id="UP000178953"/>
    </source>
</evidence>
<protein>
    <recommendedName>
        <fullName evidence="2">HTH tetR-type domain-containing protein</fullName>
    </recommendedName>
</protein>
<dbReference type="SUPFAM" id="SSF46689">
    <property type="entry name" value="Homeodomain-like"/>
    <property type="match status" value="1"/>
</dbReference>
<dbReference type="Pfam" id="PF00440">
    <property type="entry name" value="TetR_N"/>
    <property type="match status" value="1"/>
</dbReference>
<evidence type="ECO:0000256" key="1">
    <source>
        <dbReference type="ARBA" id="ARBA00023125"/>
    </source>
</evidence>
<gene>
    <name evidence="3" type="ORF">BEL07_18965</name>
</gene>
<accession>A0A1E8Q1D9</accession>
<comment type="caution">
    <text evidence="3">The sequence shown here is derived from an EMBL/GenBank/DDBJ whole genome shotgun (WGS) entry which is preliminary data.</text>
</comment>